<dbReference type="PRINTS" id="PR00080">
    <property type="entry name" value="SDRFAMILY"/>
</dbReference>
<comment type="caution">
    <text evidence="4">The sequence shown here is derived from an EMBL/GenBank/DDBJ whole genome shotgun (WGS) entry which is preliminary data.</text>
</comment>
<evidence type="ECO:0000256" key="2">
    <source>
        <dbReference type="ARBA" id="ARBA00023002"/>
    </source>
</evidence>
<keyword evidence="2" id="KW-0560">Oxidoreductase</keyword>
<reference evidence="4" key="1">
    <citation type="submission" date="2018-04" db="EMBL/GenBank/DDBJ databases">
        <authorList>
            <person name="Jy Z."/>
        </authorList>
    </citation>
    <scope>NUCLEOTIDE SEQUENCE</scope>
    <source>
        <strain evidence="5">AS13</strain>
        <strain evidence="4">LA18</strain>
    </source>
</reference>
<evidence type="ECO:0000256" key="3">
    <source>
        <dbReference type="RuleBase" id="RU000363"/>
    </source>
</evidence>
<dbReference type="InterPro" id="IPR036291">
    <property type="entry name" value="NAD(P)-bd_dom_sf"/>
</dbReference>
<dbReference type="GeneID" id="47015778"/>
<name>A0AAW7MH43_9BURK</name>
<dbReference type="InterPro" id="IPR002347">
    <property type="entry name" value="SDR_fam"/>
</dbReference>
<organism evidence="4 7">
    <name type="scientific">Pandoraea cepalis</name>
    <dbReference type="NCBI Taxonomy" id="2508294"/>
    <lineage>
        <taxon>Bacteria</taxon>
        <taxon>Pseudomonadati</taxon>
        <taxon>Pseudomonadota</taxon>
        <taxon>Betaproteobacteria</taxon>
        <taxon>Burkholderiales</taxon>
        <taxon>Burkholderiaceae</taxon>
        <taxon>Pandoraea</taxon>
    </lineage>
</organism>
<evidence type="ECO:0000313" key="4">
    <source>
        <dbReference type="EMBL" id="MDN4572084.1"/>
    </source>
</evidence>
<dbReference type="EMBL" id="QAIC01000025">
    <property type="protein sequence ID" value="MDN4572084.1"/>
    <property type="molecule type" value="Genomic_DNA"/>
</dbReference>
<dbReference type="PANTHER" id="PTHR44169">
    <property type="entry name" value="NADPH-DEPENDENT 1-ACYLDIHYDROXYACETONE PHOSPHATE REDUCTASE"/>
    <property type="match status" value="1"/>
</dbReference>
<dbReference type="Pfam" id="PF00106">
    <property type="entry name" value="adh_short"/>
    <property type="match status" value="1"/>
</dbReference>
<evidence type="ECO:0000256" key="1">
    <source>
        <dbReference type="ARBA" id="ARBA00006484"/>
    </source>
</evidence>
<dbReference type="Proteomes" id="UP001172791">
    <property type="component" value="Unassembled WGS sequence"/>
</dbReference>
<dbReference type="EMBL" id="QAID01000024">
    <property type="protein sequence ID" value="MDN4576740.1"/>
    <property type="molecule type" value="Genomic_DNA"/>
</dbReference>
<dbReference type="Gene3D" id="3.40.50.720">
    <property type="entry name" value="NAD(P)-binding Rossmann-like Domain"/>
    <property type="match status" value="1"/>
</dbReference>
<dbReference type="GO" id="GO:0016491">
    <property type="term" value="F:oxidoreductase activity"/>
    <property type="evidence" value="ECO:0007669"/>
    <property type="project" value="UniProtKB-KW"/>
</dbReference>
<dbReference type="PANTHER" id="PTHR44169:SF6">
    <property type="entry name" value="NADPH-DEPENDENT 1-ACYLDIHYDROXYACETONE PHOSPHATE REDUCTASE"/>
    <property type="match status" value="1"/>
</dbReference>
<sequence>MQGQGTALVTGASRGLGRAISLELARRGYDVIACVRDLASANGLVEQAEHLSGTIRLQKLDMAALGEFRVPDNLRILINNAGYRGPYLPIEETSMDEWRRTFETNFFGLIDLTRRAIPALRNAGDGIICNIGSMGAYMPMPFYTTYRASKLALTAISEGLRIELAPFGIRVIEIPIGGVDTDMLRTSIANRPPEAIDYERYRPMAEQHAAMPAQIRSRVISADDAARNVVDQLEVAGPLKRACDPNAQIQLAELSTSTEESRAQALFARFGAAPA</sequence>
<keyword evidence="6" id="KW-1185">Reference proteome</keyword>
<comment type="similarity">
    <text evidence="1 3">Belongs to the short-chain dehydrogenases/reductases (SDR) family.</text>
</comment>
<accession>A0AAW7MH43</accession>
<dbReference type="SUPFAM" id="SSF51735">
    <property type="entry name" value="NAD(P)-binding Rossmann-fold domains"/>
    <property type="match status" value="1"/>
</dbReference>
<dbReference type="PRINTS" id="PR00081">
    <property type="entry name" value="GDHRDH"/>
</dbReference>
<proteinExistence type="inferred from homology"/>
<dbReference type="Proteomes" id="UP001172788">
    <property type="component" value="Unassembled WGS sequence"/>
</dbReference>
<dbReference type="AlphaFoldDB" id="A0AAW7MH43"/>
<evidence type="ECO:0000313" key="5">
    <source>
        <dbReference type="EMBL" id="MDN4576740.1"/>
    </source>
</evidence>
<evidence type="ECO:0000313" key="7">
    <source>
        <dbReference type="Proteomes" id="UP001172791"/>
    </source>
</evidence>
<evidence type="ECO:0000313" key="6">
    <source>
        <dbReference type="Proteomes" id="UP001172788"/>
    </source>
</evidence>
<gene>
    <name evidence="4" type="ORF">DBA34_02200</name>
    <name evidence="5" type="ORF">DBB29_01165</name>
</gene>
<dbReference type="RefSeq" id="WP_072632872.1">
    <property type="nucleotide sequence ID" value="NZ_QAIC01000025.1"/>
</dbReference>
<protein>
    <submittedName>
        <fullName evidence="4">DUF1776 domain-containing protein</fullName>
    </submittedName>
</protein>